<keyword evidence="2" id="KW-1185">Reference proteome</keyword>
<dbReference type="RefSeq" id="WP_135151780.1">
    <property type="nucleotide sequence ID" value="NZ_SOMN01000008.1"/>
</dbReference>
<protein>
    <submittedName>
        <fullName evidence="1">Uncharacterized protein</fullName>
    </submittedName>
</protein>
<name>A0A4Y8M1G1_9BACL</name>
<reference evidence="1 2" key="1">
    <citation type="submission" date="2019-03" db="EMBL/GenBank/DDBJ databases">
        <title>Cohnella endophytica sp. nov., a novel endophytic bacterium isolated from bark of Sonneratia apetala.</title>
        <authorList>
            <person name="Tuo L."/>
        </authorList>
    </citation>
    <scope>NUCLEOTIDE SEQUENCE [LARGE SCALE GENOMIC DNA]</scope>
    <source>
        <strain evidence="1 2">CCTCC AB 208254</strain>
    </source>
</reference>
<dbReference type="AlphaFoldDB" id="A0A4Y8M1G1"/>
<evidence type="ECO:0000313" key="1">
    <source>
        <dbReference type="EMBL" id="TFE27833.1"/>
    </source>
</evidence>
<dbReference type="EMBL" id="SOMN01000008">
    <property type="protein sequence ID" value="TFE27833.1"/>
    <property type="molecule type" value="Genomic_DNA"/>
</dbReference>
<dbReference type="OrthoDB" id="1726708at2"/>
<proteinExistence type="predicted"/>
<evidence type="ECO:0000313" key="2">
    <source>
        <dbReference type="Proteomes" id="UP000297900"/>
    </source>
</evidence>
<accession>A0A4Y8M1G1</accession>
<sequence>MSEDSQTRNVLLRQTLQAFQDCSDLSSQEYPLSGIHIVYFNHLVGQEQLRKGVPWSIRPCAGLTNT</sequence>
<organism evidence="1 2">
    <name type="scientific">Cohnella luojiensis</name>
    <dbReference type="NCBI Taxonomy" id="652876"/>
    <lineage>
        <taxon>Bacteria</taxon>
        <taxon>Bacillati</taxon>
        <taxon>Bacillota</taxon>
        <taxon>Bacilli</taxon>
        <taxon>Bacillales</taxon>
        <taxon>Paenibacillaceae</taxon>
        <taxon>Cohnella</taxon>
    </lineage>
</organism>
<dbReference type="Proteomes" id="UP000297900">
    <property type="component" value="Unassembled WGS sequence"/>
</dbReference>
<gene>
    <name evidence="1" type="ORF">E2980_08605</name>
</gene>
<comment type="caution">
    <text evidence="1">The sequence shown here is derived from an EMBL/GenBank/DDBJ whole genome shotgun (WGS) entry which is preliminary data.</text>
</comment>